<dbReference type="PANTHER" id="PTHR41786:SF1">
    <property type="entry name" value="6-HYDROXYMETHYLPTERIN DIPHOSPHOKINASE MPTE-LIKE DOMAIN-CONTAINING PROTEIN"/>
    <property type="match status" value="1"/>
</dbReference>
<protein>
    <recommendedName>
        <fullName evidence="1">6-hydroxymethylpterin diphosphokinase MptE-like domain-containing protein</fullName>
    </recommendedName>
</protein>
<evidence type="ECO:0000313" key="3">
    <source>
        <dbReference type="Proteomes" id="UP000503840"/>
    </source>
</evidence>
<name>A0A7J0BJ18_9BACT</name>
<dbReference type="AlphaFoldDB" id="A0A7J0BJ18"/>
<gene>
    <name evidence="2" type="ORF">DSM101010T_19740</name>
</gene>
<feature type="domain" description="6-hydroxymethylpterin diphosphokinase MptE-like" evidence="1">
    <location>
        <begin position="205"/>
        <end position="374"/>
    </location>
</feature>
<evidence type="ECO:0000259" key="1">
    <source>
        <dbReference type="Pfam" id="PF01973"/>
    </source>
</evidence>
<accession>A0A7J0BJ18</accession>
<keyword evidence="3" id="KW-1185">Reference proteome</keyword>
<reference evidence="2 3" key="1">
    <citation type="submission" date="2020-05" db="EMBL/GenBank/DDBJ databases">
        <title>Draft genome sequence of Desulfovibrio sp. strain HN2T.</title>
        <authorList>
            <person name="Ueno A."/>
            <person name="Tamazawa S."/>
            <person name="Tamamura S."/>
            <person name="Murakami T."/>
            <person name="Kiyama T."/>
            <person name="Inomata H."/>
            <person name="Amano Y."/>
            <person name="Miyakawa K."/>
            <person name="Tamaki H."/>
            <person name="Naganuma T."/>
            <person name="Kaneko K."/>
        </authorList>
    </citation>
    <scope>NUCLEOTIDE SEQUENCE [LARGE SCALE GENOMIC DNA]</scope>
    <source>
        <strain evidence="2 3">HN2</strain>
    </source>
</reference>
<organism evidence="2 3">
    <name type="scientific">Desulfovibrio subterraneus</name>
    <dbReference type="NCBI Taxonomy" id="2718620"/>
    <lineage>
        <taxon>Bacteria</taxon>
        <taxon>Pseudomonadati</taxon>
        <taxon>Thermodesulfobacteriota</taxon>
        <taxon>Desulfovibrionia</taxon>
        <taxon>Desulfovibrionales</taxon>
        <taxon>Desulfovibrionaceae</taxon>
        <taxon>Desulfovibrio</taxon>
    </lineage>
</organism>
<dbReference type="Pfam" id="PF01973">
    <property type="entry name" value="MptE-like"/>
    <property type="match status" value="1"/>
</dbReference>
<dbReference type="InterPro" id="IPR002826">
    <property type="entry name" value="MptE-like"/>
</dbReference>
<dbReference type="EMBL" id="BLVO01000013">
    <property type="protein sequence ID" value="GFM33609.1"/>
    <property type="molecule type" value="Genomic_DNA"/>
</dbReference>
<comment type="caution">
    <text evidence="2">The sequence shown here is derived from an EMBL/GenBank/DDBJ whole genome shotgun (WGS) entry which is preliminary data.</text>
</comment>
<dbReference type="PROSITE" id="PS00658">
    <property type="entry name" value="FORK_HEAD_2"/>
    <property type="match status" value="1"/>
</dbReference>
<evidence type="ECO:0000313" key="2">
    <source>
        <dbReference type="EMBL" id="GFM33609.1"/>
    </source>
</evidence>
<dbReference type="Proteomes" id="UP000503840">
    <property type="component" value="Unassembled WGS sequence"/>
</dbReference>
<proteinExistence type="predicted"/>
<dbReference type="PANTHER" id="PTHR41786">
    <property type="entry name" value="MOTILITY ACCESSORY FACTOR MAF"/>
    <property type="match status" value="1"/>
</dbReference>
<dbReference type="GO" id="GO:0043565">
    <property type="term" value="F:sequence-specific DNA binding"/>
    <property type="evidence" value="ECO:0007669"/>
    <property type="project" value="InterPro"/>
</dbReference>
<sequence length="585" mass="65993">MKYSPFYTQNLGAMAAQKQPVAAWLREQQPDLADIDTRIGLNRWEILDFRLKDGRTIFETMPPAPFYQGWIPREQTPLDATFVVGSNLGYGINQLLSNTRDTHKVYVLEPDPEILAVCLGQTDYRPFIQMGKLVFLPPDRNVLQQTVRSCDTQFLFGKIYMRADMPSQQISPQYAYWTRECKEMLEHLSVEMGTLRRAQDIMVGNELNNFRRALSDGTVNPLRDAGKGIKAVIVGAGPSLAEYGPALAAMPHSALVVTALQTLTAAQHVGIKPHFCMSIDFSDGMLHVFKRLDPEFARDIPLIYSTKTKQEVVEQYPGPTIPLWTVGGLATFIAGTDDLVLDAAGNVSVALMRFLHWMGVRDITLVGQDFAWREKSHAAGHHCTGTVANSLELKDLDGNPIRTSVQYLTSAREMEQDIKRLGLNVRNIYGGGYVITTATNSTLEQVADDGFLTSESPALELYRLRMLQSRSACEQPVFEERAPSWRNSLRHAHKRMEKLFKKPDRNFGEIRSLFGSIHMFLSQDPIYLPYLYNEIMDVAGLRDGITRYTAKEAQRFKAVSKKVMEKVEFMDFILGRRSLEAHKAA</sequence>
<dbReference type="GO" id="GO:0003700">
    <property type="term" value="F:DNA-binding transcription factor activity"/>
    <property type="evidence" value="ECO:0007669"/>
    <property type="project" value="InterPro"/>
</dbReference>
<dbReference type="InterPro" id="IPR030456">
    <property type="entry name" value="TF_fork_head_CS_2"/>
</dbReference>